<evidence type="ECO:0000313" key="2">
    <source>
        <dbReference type="EMBL" id="MCS3922574.1"/>
    </source>
</evidence>
<comment type="caution">
    <text evidence="2">The sequence shown here is derived from an EMBL/GenBank/DDBJ whole genome shotgun (WGS) entry which is preliminary data.</text>
</comment>
<accession>A0ABT2EX87</accession>
<dbReference type="EMBL" id="JANUCQ010000003">
    <property type="protein sequence ID" value="MCS3922574.1"/>
    <property type="molecule type" value="Genomic_DNA"/>
</dbReference>
<gene>
    <name evidence="2" type="ORF">M2325_001270</name>
</gene>
<keyword evidence="1" id="KW-0472">Membrane</keyword>
<keyword evidence="1" id="KW-0812">Transmembrane</keyword>
<evidence type="ECO:0000256" key="1">
    <source>
        <dbReference type="SAM" id="Phobius"/>
    </source>
</evidence>
<keyword evidence="3" id="KW-1185">Reference proteome</keyword>
<dbReference type="RefSeq" id="WP_259052144.1">
    <property type="nucleotide sequence ID" value="NZ_JANUCQ010000003.1"/>
</dbReference>
<feature type="transmembrane region" description="Helical" evidence="1">
    <location>
        <begin position="47"/>
        <end position="69"/>
    </location>
</feature>
<reference evidence="2" key="1">
    <citation type="submission" date="2022-08" db="EMBL/GenBank/DDBJ databases">
        <title>Genomic Encyclopedia of Type Strains, Phase V (KMG-V): Genome sequencing to study the core and pangenomes of soil and plant-associated prokaryotes.</title>
        <authorList>
            <person name="Whitman W."/>
        </authorList>
    </citation>
    <scope>NUCLEOTIDE SEQUENCE</scope>
    <source>
        <strain evidence="2">PS</strain>
    </source>
</reference>
<protein>
    <submittedName>
        <fullName evidence="2">Vacuolar-type H+-ATPase subunit I/STV1</fullName>
    </submittedName>
</protein>
<dbReference type="Proteomes" id="UP001140258">
    <property type="component" value="Unassembled WGS sequence"/>
</dbReference>
<evidence type="ECO:0000313" key="3">
    <source>
        <dbReference type="Proteomes" id="UP001140258"/>
    </source>
</evidence>
<sequence length="124" mass="13750">MLKDTPSTRILSKHKIKIEENVLSVNSGKKAYVALNKITAVEFDSSTLFATVFLGILAILIGIFLNFVFDSAVPALIGLGLAFMSIMVGLITIRVNIYASGYKLMLQGKYKDMKELYEELKKLV</sequence>
<proteinExistence type="predicted"/>
<keyword evidence="1" id="KW-1133">Transmembrane helix</keyword>
<feature type="transmembrane region" description="Helical" evidence="1">
    <location>
        <begin position="75"/>
        <end position="97"/>
    </location>
</feature>
<organism evidence="2 3">
    <name type="scientific">Methanococcus voltae PS</name>
    <dbReference type="NCBI Taxonomy" id="523842"/>
    <lineage>
        <taxon>Archaea</taxon>
        <taxon>Methanobacteriati</taxon>
        <taxon>Methanobacteriota</taxon>
        <taxon>Methanomada group</taxon>
        <taxon>Methanococci</taxon>
        <taxon>Methanococcales</taxon>
        <taxon>Methanococcaceae</taxon>
        <taxon>Methanococcus</taxon>
    </lineage>
</organism>
<name>A0ABT2EX87_METVO</name>